<dbReference type="EnsemblMetazoa" id="GPAI018957-RA">
    <property type="protein sequence ID" value="GPAI018957-PA"/>
    <property type="gene ID" value="GPAI018957"/>
</dbReference>
<sequence length="62" mass="6897">MMDGESRPLLRYGRRDKIFKTFPPMDLTFKSTLGAIFFVMVIASSRSGEPLPSSPSATSQNK</sequence>
<protein>
    <submittedName>
        <fullName evidence="1">Uncharacterized protein</fullName>
    </submittedName>
</protein>
<dbReference type="AlphaFoldDB" id="A0A1A9ZM71"/>
<proteinExistence type="predicted"/>
<reference evidence="2" key="1">
    <citation type="submission" date="2014-03" db="EMBL/GenBank/DDBJ databases">
        <authorList>
            <person name="Aksoy S."/>
            <person name="Warren W."/>
            <person name="Wilson R.K."/>
        </authorList>
    </citation>
    <scope>NUCLEOTIDE SEQUENCE [LARGE SCALE GENOMIC DNA]</scope>
    <source>
        <strain evidence="2">IAEA</strain>
    </source>
</reference>
<dbReference type="Proteomes" id="UP000092445">
    <property type="component" value="Unassembled WGS sequence"/>
</dbReference>
<dbReference type="VEuPathDB" id="VectorBase:GPAI018957"/>
<reference evidence="1" key="2">
    <citation type="submission" date="2020-05" db="UniProtKB">
        <authorList>
            <consortium name="EnsemblMetazoa"/>
        </authorList>
    </citation>
    <scope>IDENTIFICATION</scope>
    <source>
        <strain evidence="1">IAEA</strain>
    </source>
</reference>
<accession>A0A1A9ZM71</accession>
<name>A0A1A9ZM71_GLOPL</name>
<keyword evidence="2" id="KW-1185">Reference proteome</keyword>
<organism evidence="1 2">
    <name type="scientific">Glossina pallidipes</name>
    <name type="common">Tsetse fly</name>
    <dbReference type="NCBI Taxonomy" id="7398"/>
    <lineage>
        <taxon>Eukaryota</taxon>
        <taxon>Metazoa</taxon>
        <taxon>Ecdysozoa</taxon>
        <taxon>Arthropoda</taxon>
        <taxon>Hexapoda</taxon>
        <taxon>Insecta</taxon>
        <taxon>Pterygota</taxon>
        <taxon>Neoptera</taxon>
        <taxon>Endopterygota</taxon>
        <taxon>Diptera</taxon>
        <taxon>Brachycera</taxon>
        <taxon>Muscomorpha</taxon>
        <taxon>Hippoboscoidea</taxon>
        <taxon>Glossinidae</taxon>
        <taxon>Glossina</taxon>
    </lineage>
</organism>
<evidence type="ECO:0000313" key="1">
    <source>
        <dbReference type="EnsemblMetazoa" id="GPAI018957-PA"/>
    </source>
</evidence>
<evidence type="ECO:0000313" key="2">
    <source>
        <dbReference type="Proteomes" id="UP000092445"/>
    </source>
</evidence>